<organism evidence="2 3">
    <name type="scientific">Macrostomum lignano</name>
    <dbReference type="NCBI Taxonomy" id="282301"/>
    <lineage>
        <taxon>Eukaryota</taxon>
        <taxon>Metazoa</taxon>
        <taxon>Spiralia</taxon>
        <taxon>Lophotrochozoa</taxon>
        <taxon>Platyhelminthes</taxon>
        <taxon>Rhabditophora</taxon>
        <taxon>Macrostomorpha</taxon>
        <taxon>Macrostomida</taxon>
        <taxon>Macrostomidae</taxon>
        <taxon>Macrostomum</taxon>
    </lineage>
</organism>
<accession>A0A1I8FP43</accession>
<feature type="region of interest" description="Disordered" evidence="1">
    <location>
        <begin position="137"/>
        <end position="189"/>
    </location>
</feature>
<evidence type="ECO:0000313" key="3">
    <source>
        <dbReference type="WBParaSite" id="maker-unitig_40855-snap-gene-0.2-mRNA-1"/>
    </source>
</evidence>
<feature type="compositionally biased region" description="Basic and acidic residues" evidence="1">
    <location>
        <begin position="138"/>
        <end position="151"/>
    </location>
</feature>
<dbReference type="WBParaSite" id="maker-unitig_40855-snap-gene-0.2-mRNA-1">
    <property type="protein sequence ID" value="maker-unitig_40855-snap-gene-0.2-mRNA-1"/>
    <property type="gene ID" value="maker-unitig_40855-snap-gene-0.2"/>
</dbReference>
<proteinExistence type="predicted"/>
<evidence type="ECO:0000256" key="1">
    <source>
        <dbReference type="SAM" id="MobiDB-lite"/>
    </source>
</evidence>
<sequence>MQNVDVFAKVVLQPLLSAPGYPLLQTSGSMAVALEEDRRAGDLPGEHGPGRRLLRDRQLHPPPAGRHQQLRLAPGWPRSRCRPLADKVRAEEPPDQRELKLPGALQFRQPKFSTEADAMVTELGRLRTRRRVRLSELQQRELQRARQERHPGQAGGPGGQQGGDPGRLRGHQRRKAKASTDLRALNDDK</sequence>
<feature type="compositionally biased region" description="Basic and acidic residues" evidence="1">
    <location>
        <begin position="178"/>
        <end position="189"/>
    </location>
</feature>
<feature type="compositionally biased region" description="Basic residues" evidence="1">
    <location>
        <begin position="168"/>
        <end position="177"/>
    </location>
</feature>
<dbReference type="Proteomes" id="UP000095280">
    <property type="component" value="Unplaced"/>
</dbReference>
<name>A0A1I8FP43_9PLAT</name>
<dbReference type="AlphaFoldDB" id="A0A1I8FP43"/>
<keyword evidence="2" id="KW-1185">Reference proteome</keyword>
<evidence type="ECO:0000313" key="2">
    <source>
        <dbReference type="Proteomes" id="UP000095280"/>
    </source>
</evidence>
<feature type="region of interest" description="Disordered" evidence="1">
    <location>
        <begin position="38"/>
        <end position="79"/>
    </location>
</feature>
<feature type="compositionally biased region" description="Gly residues" evidence="1">
    <location>
        <begin position="153"/>
        <end position="165"/>
    </location>
</feature>
<protein>
    <submittedName>
        <fullName evidence="3">Ribosome biogenesis protein NOP53</fullName>
    </submittedName>
</protein>
<reference evidence="3" key="1">
    <citation type="submission" date="2016-11" db="UniProtKB">
        <authorList>
            <consortium name="WormBaseParasite"/>
        </authorList>
    </citation>
    <scope>IDENTIFICATION</scope>
</reference>
<feature type="compositionally biased region" description="Basic and acidic residues" evidence="1">
    <location>
        <begin position="38"/>
        <end position="59"/>
    </location>
</feature>